<reference evidence="1 2" key="1">
    <citation type="journal article" date="2021" name="Elife">
        <title>Chloroplast acquisition without the gene transfer in kleptoplastic sea slugs, Plakobranchus ocellatus.</title>
        <authorList>
            <person name="Maeda T."/>
            <person name="Takahashi S."/>
            <person name="Yoshida T."/>
            <person name="Shimamura S."/>
            <person name="Takaki Y."/>
            <person name="Nagai Y."/>
            <person name="Toyoda A."/>
            <person name="Suzuki Y."/>
            <person name="Arimoto A."/>
            <person name="Ishii H."/>
            <person name="Satoh N."/>
            <person name="Nishiyama T."/>
            <person name="Hasebe M."/>
            <person name="Maruyama T."/>
            <person name="Minagawa J."/>
            <person name="Obokata J."/>
            <person name="Shigenobu S."/>
        </authorList>
    </citation>
    <scope>NUCLEOTIDE SEQUENCE [LARGE SCALE GENOMIC DNA]</scope>
</reference>
<keyword evidence="2" id="KW-1185">Reference proteome</keyword>
<organism evidence="1 2">
    <name type="scientific">Plakobranchus ocellatus</name>
    <dbReference type="NCBI Taxonomy" id="259542"/>
    <lineage>
        <taxon>Eukaryota</taxon>
        <taxon>Metazoa</taxon>
        <taxon>Spiralia</taxon>
        <taxon>Lophotrochozoa</taxon>
        <taxon>Mollusca</taxon>
        <taxon>Gastropoda</taxon>
        <taxon>Heterobranchia</taxon>
        <taxon>Euthyneura</taxon>
        <taxon>Panpulmonata</taxon>
        <taxon>Sacoglossa</taxon>
        <taxon>Placobranchoidea</taxon>
        <taxon>Plakobranchidae</taxon>
        <taxon>Plakobranchus</taxon>
    </lineage>
</organism>
<accession>A0AAV4C523</accession>
<dbReference type="EMBL" id="BLXT01005950">
    <property type="protein sequence ID" value="GFO27790.1"/>
    <property type="molecule type" value="Genomic_DNA"/>
</dbReference>
<comment type="caution">
    <text evidence="1">The sequence shown here is derived from an EMBL/GenBank/DDBJ whole genome shotgun (WGS) entry which is preliminary data.</text>
</comment>
<name>A0AAV4C523_9GAST</name>
<dbReference type="AlphaFoldDB" id="A0AAV4C523"/>
<sequence>MPLFPGLQQPKEKRPSNCPQAKLTMVLIQKVQDICSSQKWSIESVGCKLSFLPEIFSNRKADKALREEECHKGVPNFFCMRCFKNSERLKTHPSLLQP</sequence>
<gene>
    <name evidence="1" type="ORF">PoB_005429500</name>
</gene>
<evidence type="ECO:0000313" key="1">
    <source>
        <dbReference type="EMBL" id="GFO27790.1"/>
    </source>
</evidence>
<evidence type="ECO:0000313" key="2">
    <source>
        <dbReference type="Proteomes" id="UP000735302"/>
    </source>
</evidence>
<proteinExistence type="predicted"/>
<dbReference type="Proteomes" id="UP000735302">
    <property type="component" value="Unassembled WGS sequence"/>
</dbReference>
<protein>
    <submittedName>
        <fullName evidence="1">Uncharacterized protein</fullName>
    </submittedName>
</protein>